<keyword evidence="7" id="KW-0186">Copper</keyword>
<evidence type="ECO:0000256" key="7">
    <source>
        <dbReference type="ARBA" id="ARBA00023008"/>
    </source>
</evidence>
<evidence type="ECO:0000313" key="15">
    <source>
        <dbReference type="Proteomes" id="UP000001861"/>
    </source>
</evidence>
<dbReference type="InParanoid" id="A8NV23"/>
<keyword evidence="10" id="KW-0325">Glycoprotein</keyword>
<evidence type="ECO:0000256" key="12">
    <source>
        <dbReference type="SAM" id="MobiDB-lite"/>
    </source>
</evidence>
<dbReference type="OrthoDB" id="2019572at2759"/>
<accession>A8NV23</accession>
<proteinExistence type="inferred from homology"/>
<feature type="region of interest" description="Disordered" evidence="12">
    <location>
        <begin position="316"/>
        <end position="369"/>
    </location>
</feature>
<dbReference type="Proteomes" id="UP000001861">
    <property type="component" value="Unassembled WGS sequence"/>
</dbReference>
<feature type="signal peptide" evidence="13">
    <location>
        <begin position="1"/>
        <end position="18"/>
    </location>
</feature>
<comment type="subcellular location">
    <subcellularLocation>
        <location evidence="2">Secreted</location>
    </subcellularLocation>
</comment>
<sequence length="413" mass="45561">MIAIYGLTLISLLSSVTAHSAFFHPSMWGFNVTDKDFPYDNRPVSPLRDMTFNEWWFHNHLDFPPHPEDKFLLPAGSAATAEIACTKSATSYHASSEGGDIRDPNDPNNPCPNSPSIAFHAHNEEDAMGCALAIAYKSDVNEVTPEDFTVFSVNHTCVWNRFTDFQVPKRMPPCPEGGCICAFFWVHSENGGGEENYMNGFRCDVTGAEANVNVKVAKSRVARRCGRDEKRGRFTNDLGNCTAGAKTPFYWVQAERNNMFEGPHSPPVYNDLYGFSNGAQDDIFEDSYITSPLPEPAPGAPVPVLRTVFDGPPPPVGPVIAVPADPSPSPSPSSSSSPVGPTSNPEPIFTPQKACRLRRPSAGSSLTKRHEDEIRLEDCNPIGLFGRRLYSYTKKHRRGVHPSEASKLWWGLW</sequence>
<evidence type="ECO:0000256" key="4">
    <source>
        <dbReference type="ARBA" id="ARBA00022723"/>
    </source>
</evidence>
<dbReference type="InterPro" id="IPR054497">
    <property type="entry name" value="LPMO_AA14"/>
</dbReference>
<dbReference type="KEGG" id="cci:CC1G_06169"/>
<dbReference type="OMA" id="HTCVWTR"/>
<keyword evidence="3" id="KW-0964">Secreted</keyword>
<keyword evidence="5 13" id="KW-0732">Signal</keyword>
<name>A8NV23_COPC7</name>
<comment type="similarity">
    <text evidence="11">Belongs to the polysaccharide monooxygenase AA14 family.</text>
</comment>
<evidence type="ECO:0000256" key="13">
    <source>
        <dbReference type="SAM" id="SignalP"/>
    </source>
</evidence>
<dbReference type="GO" id="GO:0004497">
    <property type="term" value="F:monooxygenase activity"/>
    <property type="evidence" value="ECO:0007669"/>
    <property type="project" value="UniProtKB-KW"/>
</dbReference>
<evidence type="ECO:0000256" key="1">
    <source>
        <dbReference type="ARBA" id="ARBA00001973"/>
    </source>
</evidence>
<evidence type="ECO:0000256" key="2">
    <source>
        <dbReference type="ARBA" id="ARBA00004613"/>
    </source>
</evidence>
<dbReference type="GeneID" id="6013129"/>
<organism evidence="14 15">
    <name type="scientific">Coprinopsis cinerea (strain Okayama-7 / 130 / ATCC MYA-4618 / FGSC 9003)</name>
    <name type="common">Inky cap fungus</name>
    <name type="synonym">Hormographiella aspergillata</name>
    <dbReference type="NCBI Taxonomy" id="240176"/>
    <lineage>
        <taxon>Eukaryota</taxon>
        <taxon>Fungi</taxon>
        <taxon>Dikarya</taxon>
        <taxon>Basidiomycota</taxon>
        <taxon>Agaricomycotina</taxon>
        <taxon>Agaricomycetes</taxon>
        <taxon>Agaricomycetidae</taxon>
        <taxon>Agaricales</taxon>
        <taxon>Agaricineae</taxon>
        <taxon>Psathyrellaceae</taxon>
        <taxon>Coprinopsis</taxon>
    </lineage>
</organism>
<feature type="chain" id="PRO_5002724844" evidence="13">
    <location>
        <begin position="19"/>
        <end position="413"/>
    </location>
</feature>
<dbReference type="Pfam" id="PF22810">
    <property type="entry name" value="LPMO_AA14"/>
    <property type="match status" value="1"/>
</dbReference>
<feature type="region of interest" description="Disordered" evidence="12">
    <location>
        <begin position="94"/>
        <end position="116"/>
    </location>
</feature>
<comment type="caution">
    <text evidence="14">The sequence shown here is derived from an EMBL/GenBank/DDBJ whole genome shotgun (WGS) entry which is preliminary data.</text>
</comment>
<keyword evidence="4" id="KW-0479">Metal-binding</keyword>
<evidence type="ECO:0000313" key="14">
    <source>
        <dbReference type="EMBL" id="EAU85153.1"/>
    </source>
</evidence>
<reference evidence="14 15" key="1">
    <citation type="journal article" date="2010" name="Proc. Natl. Acad. Sci. U.S.A.">
        <title>Insights into evolution of multicellular fungi from the assembled chromosomes of the mushroom Coprinopsis cinerea (Coprinus cinereus).</title>
        <authorList>
            <person name="Stajich J.E."/>
            <person name="Wilke S.K."/>
            <person name="Ahren D."/>
            <person name="Au C.H."/>
            <person name="Birren B.W."/>
            <person name="Borodovsky M."/>
            <person name="Burns C."/>
            <person name="Canback B."/>
            <person name="Casselton L.A."/>
            <person name="Cheng C.K."/>
            <person name="Deng J."/>
            <person name="Dietrich F.S."/>
            <person name="Fargo D.C."/>
            <person name="Farman M.L."/>
            <person name="Gathman A.C."/>
            <person name="Goldberg J."/>
            <person name="Guigo R."/>
            <person name="Hoegger P.J."/>
            <person name="Hooker J.B."/>
            <person name="Huggins A."/>
            <person name="James T.Y."/>
            <person name="Kamada T."/>
            <person name="Kilaru S."/>
            <person name="Kodira C."/>
            <person name="Kues U."/>
            <person name="Kupfer D."/>
            <person name="Kwan H.S."/>
            <person name="Lomsadze A."/>
            <person name="Li W."/>
            <person name="Lilly W.W."/>
            <person name="Ma L.J."/>
            <person name="Mackey A.J."/>
            <person name="Manning G."/>
            <person name="Martin F."/>
            <person name="Muraguchi H."/>
            <person name="Natvig D.O."/>
            <person name="Palmerini H."/>
            <person name="Ramesh M.A."/>
            <person name="Rehmeyer C.J."/>
            <person name="Roe B.A."/>
            <person name="Shenoy N."/>
            <person name="Stanke M."/>
            <person name="Ter-Hovhannisyan V."/>
            <person name="Tunlid A."/>
            <person name="Velagapudi R."/>
            <person name="Vision T.J."/>
            <person name="Zeng Q."/>
            <person name="Zolan M.E."/>
            <person name="Pukkila P.J."/>
        </authorList>
    </citation>
    <scope>NUCLEOTIDE SEQUENCE [LARGE SCALE GENOMIC DNA]</scope>
    <source>
        <strain evidence="15">Okayama-7 / 130 / ATCC MYA-4618 / FGSC 9003</strain>
    </source>
</reference>
<gene>
    <name evidence="14" type="ORF">CC1G_06169</name>
</gene>
<dbReference type="GO" id="GO:0046872">
    <property type="term" value="F:metal ion binding"/>
    <property type="evidence" value="ECO:0007669"/>
    <property type="project" value="UniProtKB-KW"/>
</dbReference>
<dbReference type="GO" id="GO:0005576">
    <property type="term" value="C:extracellular region"/>
    <property type="evidence" value="ECO:0007669"/>
    <property type="project" value="UniProtKB-SubCell"/>
</dbReference>
<keyword evidence="9" id="KW-1015">Disulfide bond</keyword>
<protein>
    <submittedName>
        <fullName evidence="14">Uncharacterized protein</fullName>
    </submittedName>
</protein>
<keyword evidence="8" id="KW-0503">Monooxygenase</keyword>
<evidence type="ECO:0000256" key="11">
    <source>
        <dbReference type="ARBA" id="ARBA00046340"/>
    </source>
</evidence>
<dbReference type="RefSeq" id="XP_001836582.1">
    <property type="nucleotide sequence ID" value="XM_001836530.1"/>
</dbReference>
<keyword evidence="6" id="KW-0560">Oxidoreductase</keyword>
<dbReference type="VEuPathDB" id="FungiDB:CC1G_06169"/>
<evidence type="ECO:0000256" key="3">
    <source>
        <dbReference type="ARBA" id="ARBA00022525"/>
    </source>
</evidence>
<evidence type="ECO:0000256" key="10">
    <source>
        <dbReference type="ARBA" id="ARBA00023180"/>
    </source>
</evidence>
<evidence type="ECO:0000256" key="9">
    <source>
        <dbReference type="ARBA" id="ARBA00023157"/>
    </source>
</evidence>
<keyword evidence="15" id="KW-1185">Reference proteome</keyword>
<dbReference type="EMBL" id="AACS02000004">
    <property type="protein sequence ID" value="EAU85153.1"/>
    <property type="molecule type" value="Genomic_DNA"/>
</dbReference>
<evidence type="ECO:0000256" key="6">
    <source>
        <dbReference type="ARBA" id="ARBA00023002"/>
    </source>
</evidence>
<dbReference type="AlphaFoldDB" id="A8NV23"/>
<dbReference type="eggNOG" id="ENOG502QPY1">
    <property type="taxonomic scope" value="Eukaryota"/>
</dbReference>
<comment type="cofactor">
    <cofactor evidence="1">
        <name>Cu(2+)</name>
        <dbReference type="ChEBI" id="CHEBI:29036"/>
    </cofactor>
</comment>
<evidence type="ECO:0000256" key="8">
    <source>
        <dbReference type="ARBA" id="ARBA00023033"/>
    </source>
</evidence>
<evidence type="ECO:0000256" key="5">
    <source>
        <dbReference type="ARBA" id="ARBA00022729"/>
    </source>
</evidence>